<feature type="domain" description="B12-binding" evidence="6">
    <location>
        <begin position="8"/>
        <end position="150"/>
    </location>
</feature>
<dbReference type="Pfam" id="PF04055">
    <property type="entry name" value="Radical_SAM"/>
    <property type="match status" value="1"/>
</dbReference>
<evidence type="ECO:0000259" key="6">
    <source>
        <dbReference type="PROSITE" id="PS51332"/>
    </source>
</evidence>
<dbReference type="PANTHER" id="PTHR43409">
    <property type="entry name" value="ANAEROBIC MAGNESIUM-PROTOPORPHYRIN IX MONOMETHYL ESTER CYCLASE-RELATED"/>
    <property type="match status" value="1"/>
</dbReference>
<dbReference type="InterPro" id="IPR023404">
    <property type="entry name" value="rSAM_horseshoe"/>
</dbReference>
<dbReference type="InterPro" id="IPR036724">
    <property type="entry name" value="Cobalamin-bd_sf"/>
</dbReference>
<evidence type="ECO:0000313" key="8">
    <source>
        <dbReference type="EMBL" id="KAJ3448420.1"/>
    </source>
</evidence>
<keyword evidence="5" id="KW-0411">Iron-sulfur</keyword>
<feature type="domain" description="Radical SAM core" evidence="7">
    <location>
        <begin position="195"/>
        <end position="448"/>
    </location>
</feature>
<dbReference type="EMBL" id="JANTQA010000015">
    <property type="protein sequence ID" value="KAJ3448420.1"/>
    <property type="molecule type" value="Genomic_DNA"/>
</dbReference>
<dbReference type="SMART" id="SM00729">
    <property type="entry name" value="Elp3"/>
    <property type="match status" value="1"/>
</dbReference>
<evidence type="ECO:0000256" key="4">
    <source>
        <dbReference type="ARBA" id="ARBA00023004"/>
    </source>
</evidence>
<evidence type="ECO:0000256" key="1">
    <source>
        <dbReference type="ARBA" id="ARBA00001966"/>
    </source>
</evidence>
<accession>A0AAV8A8T7</accession>
<dbReference type="SFLD" id="SFLDS00029">
    <property type="entry name" value="Radical_SAM"/>
    <property type="match status" value="1"/>
</dbReference>
<comment type="caution">
    <text evidence="8">The sequence shown here is derived from an EMBL/GenBank/DDBJ whole genome shotgun (WGS) entry which is preliminary data.</text>
</comment>
<dbReference type="GO" id="GO:0046872">
    <property type="term" value="F:metal ion binding"/>
    <property type="evidence" value="ECO:0007669"/>
    <property type="project" value="UniProtKB-KW"/>
</dbReference>
<evidence type="ECO:0000256" key="5">
    <source>
        <dbReference type="ARBA" id="ARBA00023014"/>
    </source>
</evidence>
<comment type="cofactor">
    <cofactor evidence="1">
        <name>[4Fe-4S] cluster</name>
        <dbReference type="ChEBI" id="CHEBI:49883"/>
    </cofactor>
</comment>
<dbReference type="Gene3D" id="3.80.30.20">
    <property type="entry name" value="tm_1862 like domain"/>
    <property type="match status" value="1"/>
</dbReference>
<protein>
    <submittedName>
        <fullName evidence="8">Anaerobic magnesium-protoporphyrin ix monomethyl ester cyclase-related</fullName>
    </submittedName>
</protein>
<organism evidence="8 9">
    <name type="scientific">Anaeramoeba flamelloides</name>
    <dbReference type="NCBI Taxonomy" id="1746091"/>
    <lineage>
        <taxon>Eukaryota</taxon>
        <taxon>Metamonada</taxon>
        <taxon>Anaeramoebidae</taxon>
        <taxon>Anaeramoeba</taxon>
    </lineage>
</organism>
<evidence type="ECO:0000256" key="2">
    <source>
        <dbReference type="ARBA" id="ARBA00022691"/>
    </source>
</evidence>
<proteinExistence type="predicted"/>
<dbReference type="GO" id="GO:0051536">
    <property type="term" value="F:iron-sulfur cluster binding"/>
    <property type="evidence" value="ECO:0007669"/>
    <property type="project" value="UniProtKB-KW"/>
</dbReference>
<dbReference type="PROSITE" id="PS51918">
    <property type="entry name" value="RADICAL_SAM"/>
    <property type="match status" value="1"/>
</dbReference>
<keyword evidence="3" id="KW-0479">Metal-binding</keyword>
<dbReference type="InterPro" id="IPR058240">
    <property type="entry name" value="rSAM_sf"/>
</dbReference>
<dbReference type="Pfam" id="PF02310">
    <property type="entry name" value="B12-binding"/>
    <property type="match status" value="1"/>
</dbReference>
<evidence type="ECO:0000313" key="9">
    <source>
        <dbReference type="Proteomes" id="UP001146793"/>
    </source>
</evidence>
<dbReference type="InterPro" id="IPR006638">
    <property type="entry name" value="Elp3/MiaA/NifB-like_rSAM"/>
</dbReference>
<gene>
    <name evidence="8" type="ORF">M0812_00900</name>
</gene>
<dbReference type="GO" id="GO:0005829">
    <property type="term" value="C:cytosol"/>
    <property type="evidence" value="ECO:0007669"/>
    <property type="project" value="TreeGrafter"/>
</dbReference>
<dbReference type="PROSITE" id="PS51332">
    <property type="entry name" value="B12_BINDING"/>
    <property type="match status" value="1"/>
</dbReference>
<sequence>MNHLNNFKVSLVNLRTPLTHQLLQPSTGCNVLAGYLRKRFDNQVKVQVVDASSMTEPEEIVSAIQKFNPKLIGFSVKWGSEPILKETLRCISPEVQDRDQMVVLGNVAVTYGYEQLLKNEYLSNAIAVLGEGEEALGHIIQKYPMLKEDRKGFQSIANIAMNYQNSLYLGKRKVVNFKEYPNFDKKCYLEYYNFNPKPKNYYHRIETSRGCSWSGCNFCSVCDFYGKAGWRAFPIKRVAEEIEHLLCNGIHNFGIKDSDFGGPIYQNHKRWFEFGKAIEKVIKKTGKKPNFFKVQLCPDSVYSVKDNLNEKRRNALKVLRKVGVSQVYLGIESGSKNQLIRYNKRHNVEENVNAIKILNELGFEVVAGFIFFDPEATLDDLFENLKFIKKTNLHLSNSHLFDSLRLYKNTKSTDLYSNGEPVPNSIPTSYHYQFKDKFVQFVADLFYLWDKDSRNYREVLSSKMEKKIQLTRIDFDLLMTLILLFKKYKDNVQSNNIINLQKKLVKIIATMSNRKLQILKEMEKDESNHYDLNIFKNSINKFTKTVNSINERIQNSNF</sequence>
<dbReference type="SFLD" id="SFLDG01082">
    <property type="entry name" value="B12-binding_domain_containing"/>
    <property type="match status" value="1"/>
</dbReference>
<keyword evidence="2" id="KW-0949">S-adenosyl-L-methionine</keyword>
<dbReference type="InterPro" id="IPR051198">
    <property type="entry name" value="BchE-like"/>
</dbReference>
<keyword evidence="4" id="KW-0408">Iron</keyword>
<dbReference type="InterPro" id="IPR007197">
    <property type="entry name" value="rSAM"/>
</dbReference>
<reference evidence="8" key="1">
    <citation type="submission" date="2022-08" db="EMBL/GenBank/DDBJ databases">
        <title>Novel sulphate-reducing endosymbionts in the free-living metamonad Anaeramoeba.</title>
        <authorList>
            <person name="Jerlstrom-Hultqvist J."/>
            <person name="Cepicka I."/>
            <person name="Gallot-Lavallee L."/>
            <person name="Salas-Leiva D."/>
            <person name="Curtis B.A."/>
            <person name="Zahonova K."/>
            <person name="Pipaliya S."/>
            <person name="Dacks J."/>
            <person name="Roger A.J."/>
        </authorList>
    </citation>
    <scope>NUCLEOTIDE SEQUENCE</scope>
    <source>
        <strain evidence="8">Busselton2</strain>
    </source>
</reference>
<dbReference type="Proteomes" id="UP001146793">
    <property type="component" value="Unassembled WGS sequence"/>
</dbReference>
<evidence type="ECO:0000259" key="7">
    <source>
        <dbReference type="PROSITE" id="PS51918"/>
    </source>
</evidence>
<dbReference type="InterPro" id="IPR006158">
    <property type="entry name" value="Cobalamin-bd"/>
</dbReference>
<evidence type="ECO:0000256" key="3">
    <source>
        <dbReference type="ARBA" id="ARBA00022723"/>
    </source>
</evidence>
<dbReference type="SUPFAM" id="SSF52242">
    <property type="entry name" value="Cobalamin (vitamin B12)-binding domain"/>
    <property type="match status" value="1"/>
</dbReference>
<dbReference type="Gene3D" id="3.40.50.280">
    <property type="entry name" value="Cobalamin-binding domain"/>
    <property type="match status" value="1"/>
</dbReference>
<name>A0AAV8A8T7_9EUKA</name>
<dbReference type="SUPFAM" id="SSF102114">
    <property type="entry name" value="Radical SAM enzymes"/>
    <property type="match status" value="1"/>
</dbReference>
<dbReference type="GO" id="GO:0003824">
    <property type="term" value="F:catalytic activity"/>
    <property type="evidence" value="ECO:0007669"/>
    <property type="project" value="InterPro"/>
</dbReference>
<dbReference type="PANTHER" id="PTHR43409:SF7">
    <property type="entry name" value="BLL1977 PROTEIN"/>
    <property type="match status" value="1"/>
</dbReference>
<dbReference type="AlphaFoldDB" id="A0AAV8A8T7"/>
<dbReference type="GO" id="GO:0031419">
    <property type="term" value="F:cobalamin binding"/>
    <property type="evidence" value="ECO:0007669"/>
    <property type="project" value="InterPro"/>
</dbReference>